<organism evidence="5 6">
    <name type="scientific">Stutzerimonas stutzeri</name>
    <name type="common">Pseudomonas stutzeri</name>
    <dbReference type="NCBI Taxonomy" id="316"/>
    <lineage>
        <taxon>Bacteria</taxon>
        <taxon>Pseudomonadati</taxon>
        <taxon>Pseudomonadota</taxon>
        <taxon>Gammaproteobacteria</taxon>
        <taxon>Pseudomonadales</taxon>
        <taxon>Pseudomonadaceae</taxon>
        <taxon>Stutzerimonas</taxon>
    </lineage>
</organism>
<sequence length="107" mass="11567">MISRRTVACLSLSQRVSWGVSYYLIGGFGEDFVGAFGWSRERVYSGFALALLAMGLASPLIGRWIDRHGGRRAMIVGSPCNAVGCAGLAFCEGMQVPVGAARRRRRP</sequence>
<dbReference type="AlphaFoldDB" id="A0A2N8ST44"/>
<accession>A0A2N8ST44</accession>
<keyword evidence="1 4" id="KW-0812">Transmembrane</keyword>
<name>A0A2N8ST44_STUST</name>
<reference evidence="5 6" key="1">
    <citation type="submission" date="2018-01" db="EMBL/GenBank/DDBJ databases">
        <title>Denitrification phenotypes of diverse strains of Pseudomonas stutzeri.</title>
        <authorList>
            <person name="Milligan D.A."/>
            <person name="Bergaust L."/>
            <person name="Bakken L.R."/>
            <person name="Frostegard A."/>
        </authorList>
    </citation>
    <scope>NUCLEOTIDE SEQUENCE [LARGE SCALE GENOMIC DNA]</scope>
    <source>
        <strain evidence="5 6">24a75</strain>
    </source>
</reference>
<evidence type="ECO:0000313" key="5">
    <source>
        <dbReference type="EMBL" id="PNG05668.1"/>
    </source>
</evidence>
<proteinExistence type="predicted"/>
<gene>
    <name evidence="5" type="ORF">CXK94_20125</name>
</gene>
<keyword evidence="2 4" id="KW-1133">Transmembrane helix</keyword>
<dbReference type="EMBL" id="POUT01000016">
    <property type="protein sequence ID" value="PNG05668.1"/>
    <property type="molecule type" value="Genomic_DNA"/>
</dbReference>
<evidence type="ECO:0000256" key="1">
    <source>
        <dbReference type="ARBA" id="ARBA00022692"/>
    </source>
</evidence>
<dbReference type="Proteomes" id="UP000236023">
    <property type="component" value="Unassembled WGS sequence"/>
</dbReference>
<evidence type="ECO:0000256" key="4">
    <source>
        <dbReference type="SAM" id="Phobius"/>
    </source>
</evidence>
<evidence type="ECO:0000256" key="3">
    <source>
        <dbReference type="ARBA" id="ARBA00023136"/>
    </source>
</evidence>
<evidence type="ECO:0008006" key="7">
    <source>
        <dbReference type="Google" id="ProtNLM"/>
    </source>
</evidence>
<keyword evidence="3 4" id="KW-0472">Membrane</keyword>
<dbReference type="InterPro" id="IPR036259">
    <property type="entry name" value="MFS_trans_sf"/>
</dbReference>
<comment type="caution">
    <text evidence="5">The sequence shown here is derived from an EMBL/GenBank/DDBJ whole genome shotgun (WGS) entry which is preliminary data.</text>
</comment>
<dbReference type="InterPro" id="IPR011701">
    <property type="entry name" value="MFS"/>
</dbReference>
<dbReference type="Gene3D" id="1.20.1250.20">
    <property type="entry name" value="MFS general substrate transporter like domains"/>
    <property type="match status" value="1"/>
</dbReference>
<feature type="transmembrane region" description="Helical" evidence="4">
    <location>
        <begin position="43"/>
        <end position="65"/>
    </location>
</feature>
<protein>
    <recommendedName>
        <fullName evidence="7">MFS transporter</fullName>
    </recommendedName>
</protein>
<dbReference type="SUPFAM" id="SSF103473">
    <property type="entry name" value="MFS general substrate transporter"/>
    <property type="match status" value="1"/>
</dbReference>
<dbReference type="Pfam" id="PF07690">
    <property type="entry name" value="MFS_1"/>
    <property type="match status" value="1"/>
</dbReference>
<evidence type="ECO:0000313" key="6">
    <source>
        <dbReference type="Proteomes" id="UP000236023"/>
    </source>
</evidence>
<evidence type="ECO:0000256" key="2">
    <source>
        <dbReference type="ARBA" id="ARBA00022989"/>
    </source>
</evidence>
<dbReference type="GO" id="GO:0022857">
    <property type="term" value="F:transmembrane transporter activity"/>
    <property type="evidence" value="ECO:0007669"/>
    <property type="project" value="InterPro"/>
</dbReference>